<dbReference type="GO" id="GO:0005737">
    <property type="term" value="C:cytoplasm"/>
    <property type="evidence" value="ECO:0007669"/>
    <property type="project" value="UniProtKB-SubCell"/>
</dbReference>
<comment type="subcellular location">
    <subcellularLocation>
        <location evidence="1">Cytoplasm</location>
    </subcellularLocation>
</comment>
<dbReference type="InterPro" id="IPR001020">
    <property type="entry name" value="PTS_HPr_His_P_site"/>
</dbReference>
<dbReference type="OrthoDB" id="9809047at2"/>
<dbReference type="CDD" id="cd00367">
    <property type="entry name" value="PTS-HPr_like"/>
    <property type="match status" value="1"/>
</dbReference>
<dbReference type="PROSITE" id="PS00369">
    <property type="entry name" value="PTS_HPR_HIS"/>
    <property type="match status" value="1"/>
</dbReference>
<dbReference type="PROSITE" id="PS00589">
    <property type="entry name" value="PTS_HPR_SER"/>
    <property type="match status" value="1"/>
</dbReference>
<evidence type="ECO:0000256" key="4">
    <source>
        <dbReference type="ARBA" id="ARBA00022683"/>
    </source>
</evidence>
<dbReference type="Gene3D" id="3.30.1340.10">
    <property type="entry name" value="HPr-like"/>
    <property type="match status" value="1"/>
</dbReference>
<keyword evidence="7" id="KW-1185">Reference proteome</keyword>
<dbReference type="GO" id="GO:0009401">
    <property type="term" value="P:phosphoenolpyruvate-dependent sugar phosphotransferase system"/>
    <property type="evidence" value="ECO:0007669"/>
    <property type="project" value="UniProtKB-KW"/>
</dbReference>
<sequence>MISKEYIIMDSQGIHARPAASLIKLTKNYKSTFDLKKDDKTIRLNSMLNILSMGIKGGETIAVLIDGEDEVVAAEAIDTFFTELGKMIKN</sequence>
<evidence type="ECO:0000313" key="7">
    <source>
        <dbReference type="Proteomes" id="UP000317010"/>
    </source>
</evidence>
<dbReference type="InterPro" id="IPR035895">
    <property type="entry name" value="HPr-like_sf"/>
</dbReference>
<dbReference type="Proteomes" id="UP000317010">
    <property type="component" value="Unassembled WGS sequence"/>
</dbReference>
<accession>A0A562TZZ7</accession>
<dbReference type="RefSeq" id="WP_144913499.1">
    <property type="nucleotide sequence ID" value="NZ_VLLI01000008.1"/>
</dbReference>
<dbReference type="Pfam" id="PF00381">
    <property type="entry name" value="PTS-HPr"/>
    <property type="match status" value="1"/>
</dbReference>
<evidence type="ECO:0000256" key="1">
    <source>
        <dbReference type="ARBA" id="ARBA00004496"/>
    </source>
</evidence>
<dbReference type="PROSITE" id="PS51350">
    <property type="entry name" value="PTS_HPR_DOM"/>
    <property type="match status" value="1"/>
</dbReference>
<reference evidence="6 7" key="1">
    <citation type="submission" date="2019-07" db="EMBL/GenBank/DDBJ databases">
        <title>Genomic Encyclopedia of Archaeal and Bacterial Type Strains, Phase II (KMG-II): from individual species to whole genera.</title>
        <authorList>
            <person name="Goeker M."/>
        </authorList>
    </citation>
    <scope>NUCLEOTIDE SEQUENCE [LARGE SCALE GENOMIC DNA]</scope>
    <source>
        <strain evidence="6 7">ATCC BAA-1854</strain>
    </source>
</reference>
<comment type="similarity">
    <text evidence="2">Belongs to the HPr family.</text>
</comment>
<dbReference type="EMBL" id="VLLI01000008">
    <property type="protein sequence ID" value="TWI98656.1"/>
    <property type="molecule type" value="Genomic_DNA"/>
</dbReference>
<comment type="caution">
    <text evidence="6">The sequence shown here is derived from an EMBL/GenBank/DDBJ whole genome shotgun (WGS) entry which is preliminary data.</text>
</comment>
<dbReference type="NCBIfam" id="TIGR01003">
    <property type="entry name" value="PTS_HPr_family"/>
    <property type="match status" value="1"/>
</dbReference>
<gene>
    <name evidence="6" type="ORF">JN11_02844</name>
</gene>
<dbReference type="PRINTS" id="PR00107">
    <property type="entry name" value="PHOSPHOCPHPR"/>
</dbReference>
<dbReference type="InterPro" id="IPR000032">
    <property type="entry name" value="HPr-like"/>
</dbReference>
<proteinExistence type="inferred from homology"/>
<keyword evidence="4" id="KW-0598">Phosphotransferase system</keyword>
<dbReference type="SUPFAM" id="SSF55594">
    <property type="entry name" value="HPr-like"/>
    <property type="match status" value="1"/>
</dbReference>
<evidence type="ECO:0000259" key="5">
    <source>
        <dbReference type="PROSITE" id="PS51350"/>
    </source>
</evidence>
<dbReference type="AlphaFoldDB" id="A0A562TZZ7"/>
<keyword evidence="3" id="KW-0963">Cytoplasm</keyword>
<evidence type="ECO:0000256" key="2">
    <source>
        <dbReference type="ARBA" id="ARBA00010736"/>
    </source>
</evidence>
<dbReference type="InterPro" id="IPR050399">
    <property type="entry name" value="HPr"/>
</dbReference>
<name>A0A562TZZ7_9SPHI</name>
<evidence type="ECO:0000256" key="3">
    <source>
        <dbReference type="ARBA" id="ARBA00022490"/>
    </source>
</evidence>
<organism evidence="6 7">
    <name type="scientific">Mucilaginibacter frigoritolerans</name>
    <dbReference type="NCBI Taxonomy" id="652788"/>
    <lineage>
        <taxon>Bacteria</taxon>
        <taxon>Pseudomonadati</taxon>
        <taxon>Bacteroidota</taxon>
        <taxon>Sphingobacteriia</taxon>
        <taxon>Sphingobacteriales</taxon>
        <taxon>Sphingobacteriaceae</taxon>
        <taxon>Mucilaginibacter</taxon>
    </lineage>
</organism>
<dbReference type="PANTHER" id="PTHR33705:SF2">
    <property type="entry name" value="PHOSPHOCARRIER PROTEIN NPR"/>
    <property type="match status" value="1"/>
</dbReference>
<dbReference type="InterPro" id="IPR002114">
    <property type="entry name" value="PTS_HPr_Ser_P_site"/>
</dbReference>
<protein>
    <submittedName>
        <fullName evidence="6">Phosphocarrier protein</fullName>
    </submittedName>
</protein>
<feature type="domain" description="HPr" evidence="5">
    <location>
        <begin position="1"/>
        <end position="87"/>
    </location>
</feature>
<evidence type="ECO:0000313" key="6">
    <source>
        <dbReference type="EMBL" id="TWI98656.1"/>
    </source>
</evidence>
<dbReference type="PANTHER" id="PTHR33705">
    <property type="entry name" value="PHOSPHOCARRIER PROTEIN HPR"/>
    <property type="match status" value="1"/>
</dbReference>